<reference evidence="1" key="1">
    <citation type="submission" date="2023-04" db="EMBL/GenBank/DDBJ databases">
        <title>Ambrosiozyma monospora NBRC 10751.</title>
        <authorList>
            <person name="Ichikawa N."/>
            <person name="Sato H."/>
            <person name="Tonouchi N."/>
        </authorList>
    </citation>
    <scope>NUCLEOTIDE SEQUENCE</scope>
    <source>
        <strain evidence="1">NBRC 10751</strain>
    </source>
</reference>
<name>A0ACB5T2N8_AMBMO</name>
<dbReference type="Proteomes" id="UP001165064">
    <property type="component" value="Unassembled WGS sequence"/>
</dbReference>
<keyword evidence="2" id="KW-1185">Reference proteome</keyword>
<accession>A0ACB5T2N8</accession>
<evidence type="ECO:0000313" key="1">
    <source>
        <dbReference type="EMBL" id="GME79565.1"/>
    </source>
</evidence>
<protein>
    <submittedName>
        <fullName evidence="1">Unnamed protein product</fullName>
    </submittedName>
</protein>
<proteinExistence type="predicted"/>
<evidence type="ECO:0000313" key="2">
    <source>
        <dbReference type="Proteomes" id="UP001165064"/>
    </source>
</evidence>
<organism evidence="1 2">
    <name type="scientific">Ambrosiozyma monospora</name>
    <name type="common">Yeast</name>
    <name type="synonym">Endomycopsis monosporus</name>
    <dbReference type="NCBI Taxonomy" id="43982"/>
    <lineage>
        <taxon>Eukaryota</taxon>
        <taxon>Fungi</taxon>
        <taxon>Dikarya</taxon>
        <taxon>Ascomycota</taxon>
        <taxon>Saccharomycotina</taxon>
        <taxon>Pichiomycetes</taxon>
        <taxon>Pichiales</taxon>
        <taxon>Pichiaceae</taxon>
        <taxon>Ambrosiozyma</taxon>
    </lineage>
</organism>
<gene>
    <name evidence="1" type="ORF">Amon02_000401400</name>
</gene>
<sequence length="211" mass="23485">MSVTVESINVVDGSAPVMTTTTISNNTNITTPPRVSEEATISPVFFYIVNTLPLDLSLQVWYSVLKNNLEFVEVLQLIGFDEKLDALVERLIAESHITLTGHPNGKTTLSLSQLDGVLDVDDSQEFIKLVVFVSSKKIEIPVLKLSTKVINNYDAIFDELVCDFIDSAKSIDIIRSRVDDIVLRPELFNDDELCAKIRILQQVSTSQILTI</sequence>
<comment type="caution">
    <text evidence="1">The sequence shown here is derived from an EMBL/GenBank/DDBJ whole genome shotgun (WGS) entry which is preliminary data.</text>
</comment>
<dbReference type="EMBL" id="BSXS01002648">
    <property type="protein sequence ID" value="GME79565.1"/>
    <property type="molecule type" value="Genomic_DNA"/>
</dbReference>